<reference evidence="5 6" key="1">
    <citation type="journal article" date="2018" name="MBio">
        <title>Comparative Genomics Reveals the Core Gene Toolbox for the Fungus-Insect Symbiosis.</title>
        <authorList>
            <person name="Wang Y."/>
            <person name="Stata M."/>
            <person name="Wang W."/>
            <person name="Stajich J.E."/>
            <person name="White M.M."/>
            <person name="Moncalvo J.M."/>
        </authorList>
    </citation>
    <scope>NUCLEOTIDE SEQUENCE [LARGE SCALE GENOMIC DNA]</scope>
    <source>
        <strain evidence="5 6">AUS-126-30</strain>
    </source>
</reference>
<dbReference type="AlphaFoldDB" id="A0A2U1J4E0"/>
<dbReference type="GO" id="GO:0005759">
    <property type="term" value="C:mitochondrial matrix"/>
    <property type="evidence" value="ECO:0007669"/>
    <property type="project" value="UniProtKB-SubCell"/>
</dbReference>
<sequence>MNRIKLIYPRICTFNAVRANLYRIQMRSVSNGSKPEDSGAEIKPNEEWVQRRRITWQSRKRGILESDLLLSSFVSEELVNLNKGELDEFEQLINQSNDWDLFYWSSGATVPPDSVKENNAFKKLVQFVERNNNKIERMPDL</sequence>
<evidence type="ECO:0008006" key="7">
    <source>
        <dbReference type="Google" id="ProtNLM"/>
    </source>
</evidence>
<evidence type="ECO:0000256" key="1">
    <source>
        <dbReference type="ARBA" id="ARBA00004305"/>
    </source>
</evidence>
<evidence type="ECO:0000313" key="6">
    <source>
        <dbReference type="Proteomes" id="UP000245591"/>
    </source>
</evidence>
<dbReference type="PANTHER" id="PTHR12469">
    <property type="entry name" value="PROTEIN EMI5 HOMOLOG, MITOCHONDRIAL"/>
    <property type="match status" value="1"/>
</dbReference>
<gene>
    <name evidence="5" type="ORF">BB558_004065</name>
    <name evidence="4" type="ORF">BB558_005946</name>
</gene>
<name>A0A2U1J4E0_SMIAN</name>
<keyword evidence="6" id="KW-1185">Reference proteome</keyword>
<dbReference type="EMBL" id="MBFU01000591">
    <property type="protein sequence ID" value="PVZ98063.1"/>
    <property type="molecule type" value="Genomic_DNA"/>
</dbReference>
<protein>
    <recommendedName>
        <fullName evidence="7">SDH assembly factor 2</fullName>
    </recommendedName>
</protein>
<dbReference type="InterPro" id="IPR036714">
    <property type="entry name" value="SDH_sf"/>
</dbReference>
<dbReference type="GO" id="GO:0006099">
    <property type="term" value="P:tricarboxylic acid cycle"/>
    <property type="evidence" value="ECO:0007669"/>
    <property type="project" value="TreeGrafter"/>
</dbReference>
<proteinExistence type="predicted"/>
<organism evidence="5 6">
    <name type="scientific">Smittium angustum</name>
    <dbReference type="NCBI Taxonomy" id="133377"/>
    <lineage>
        <taxon>Eukaryota</taxon>
        <taxon>Fungi</taxon>
        <taxon>Fungi incertae sedis</taxon>
        <taxon>Zoopagomycota</taxon>
        <taxon>Kickxellomycotina</taxon>
        <taxon>Harpellomycetes</taxon>
        <taxon>Harpellales</taxon>
        <taxon>Legeriomycetaceae</taxon>
        <taxon>Smittium</taxon>
    </lineage>
</organism>
<dbReference type="SUPFAM" id="SSF109910">
    <property type="entry name" value="YgfY-like"/>
    <property type="match status" value="1"/>
</dbReference>
<keyword evidence="2" id="KW-0496">Mitochondrion</keyword>
<dbReference type="EMBL" id="MBFU01000377">
    <property type="protein sequence ID" value="PVZ99913.1"/>
    <property type="molecule type" value="Genomic_DNA"/>
</dbReference>
<accession>A0A2U1J4E0</accession>
<dbReference type="GO" id="GO:0006121">
    <property type="term" value="P:mitochondrial electron transport, succinate to ubiquinone"/>
    <property type="evidence" value="ECO:0007669"/>
    <property type="project" value="TreeGrafter"/>
</dbReference>
<dbReference type="Proteomes" id="UP000245591">
    <property type="component" value="Unassembled WGS sequence"/>
</dbReference>
<dbReference type="Gene3D" id="1.10.150.250">
    <property type="entry name" value="Flavinator of succinate dehydrogenase"/>
    <property type="match status" value="1"/>
</dbReference>
<dbReference type="InterPro" id="IPR005631">
    <property type="entry name" value="SDH"/>
</dbReference>
<evidence type="ECO:0000313" key="4">
    <source>
        <dbReference type="EMBL" id="PVZ98063.1"/>
    </source>
</evidence>
<dbReference type="FunFam" id="1.10.150.250:FF:000002">
    <property type="entry name" value="Succinate dehydrogenase assembly factor 2, mitochondrial"/>
    <property type="match status" value="1"/>
</dbReference>
<evidence type="ECO:0000256" key="3">
    <source>
        <dbReference type="ARBA" id="ARBA00023186"/>
    </source>
</evidence>
<evidence type="ECO:0000256" key="2">
    <source>
        <dbReference type="ARBA" id="ARBA00023128"/>
    </source>
</evidence>
<dbReference type="PANTHER" id="PTHR12469:SF2">
    <property type="entry name" value="SUCCINATE DEHYDROGENASE ASSEMBLY FACTOR 2, MITOCHONDRIAL"/>
    <property type="match status" value="1"/>
</dbReference>
<comment type="subcellular location">
    <subcellularLocation>
        <location evidence="1">Mitochondrion matrix</location>
    </subcellularLocation>
</comment>
<comment type="caution">
    <text evidence="5">The sequence shown here is derived from an EMBL/GenBank/DDBJ whole genome shotgun (WGS) entry which is preliminary data.</text>
</comment>
<dbReference type="GO" id="GO:0034553">
    <property type="term" value="P:mitochondrial respiratory chain complex II assembly"/>
    <property type="evidence" value="ECO:0007669"/>
    <property type="project" value="TreeGrafter"/>
</dbReference>
<keyword evidence="3" id="KW-0143">Chaperone</keyword>
<evidence type="ECO:0000313" key="5">
    <source>
        <dbReference type="EMBL" id="PVZ99913.1"/>
    </source>
</evidence>
<dbReference type="Pfam" id="PF03937">
    <property type="entry name" value="Sdh5"/>
    <property type="match status" value="1"/>
</dbReference>